<comment type="caution">
    <text evidence="2">The sequence shown here is derived from an EMBL/GenBank/DDBJ whole genome shotgun (WGS) entry which is preliminary data.</text>
</comment>
<dbReference type="AlphaFoldDB" id="A0AB36BCE6"/>
<feature type="transmembrane region" description="Helical" evidence="1">
    <location>
        <begin position="47"/>
        <end position="66"/>
    </location>
</feature>
<evidence type="ECO:0000313" key="2">
    <source>
        <dbReference type="EMBL" id="MZH58304.1"/>
    </source>
</evidence>
<dbReference type="EMBL" id="WWTN01000069">
    <property type="protein sequence ID" value="MZH58304.1"/>
    <property type="molecule type" value="Genomic_DNA"/>
</dbReference>
<organism evidence="2 3">
    <name type="scientific">Clostridium innocuum</name>
    <dbReference type="NCBI Taxonomy" id="1522"/>
    <lineage>
        <taxon>Bacteria</taxon>
        <taxon>Bacillati</taxon>
        <taxon>Bacillota</taxon>
        <taxon>Clostridia</taxon>
        <taxon>Eubacteriales</taxon>
        <taxon>Clostridiaceae</taxon>
        <taxon>Clostridium</taxon>
    </lineage>
</organism>
<accession>A0AB36BCE6</accession>
<keyword evidence="1" id="KW-0812">Transmembrane</keyword>
<evidence type="ECO:0000256" key="1">
    <source>
        <dbReference type="SAM" id="Phobius"/>
    </source>
</evidence>
<keyword evidence="1" id="KW-0472">Membrane</keyword>
<protein>
    <submittedName>
        <fullName evidence="2">Uncharacterized protein</fullName>
    </submittedName>
</protein>
<dbReference type="RefSeq" id="WP_161129565.1">
    <property type="nucleotide sequence ID" value="NZ_JBCLTO010000051.1"/>
</dbReference>
<evidence type="ECO:0000313" key="3">
    <source>
        <dbReference type="Proteomes" id="UP000604383"/>
    </source>
</evidence>
<dbReference type="Proteomes" id="UP000604383">
    <property type="component" value="Unassembled WGS sequence"/>
</dbReference>
<gene>
    <name evidence="2" type="ORF">GT664_21730</name>
</gene>
<sequence length="277" mass="32263">MKNKFIVLLISVFLLFFVPPFVSFIVSTPSLFGFILADEKSEWINLYGSIIGGALTLVGVGWTISYTESTRKRDQKNHEKELKEEFDRRNDETKNNLSAQYKPILDITCHPDFIHDNIKFGLSKRNHIYVQNSISLSNDISIKKQDKRINIYLMIQNIGRGEANDLIIESFIMGVDNENWETVTRSYKSLYVSNGIDIIYYRVVSNDEWKKYENKDLNNPLRIIIRIAYKDLVNKQYVLESVVTVKRFIHNVNEKGEVIENVLVLNPYDTLILNEIK</sequence>
<proteinExistence type="predicted"/>
<reference evidence="2" key="1">
    <citation type="journal article" date="2019" name="Nat. Med.">
        <title>A library of human gut bacterial isolates paired with longitudinal multiomics data enables mechanistic microbiome research.</title>
        <authorList>
            <person name="Poyet M."/>
            <person name="Groussin M."/>
            <person name="Gibbons S.M."/>
            <person name="Avila-Pacheco J."/>
            <person name="Jiang X."/>
            <person name="Kearney S.M."/>
            <person name="Perrotta A.R."/>
            <person name="Berdy B."/>
            <person name="Zhao S."/>
            <person name="Lieberman T.D."/>
            <person name="Swanson P.K."/>
            <person name="Smith M."/>
            <person name="Roesemann S."/>
            <person name="Alexander J.E."/>
            <person name="Rich S.A."/>
            <person name="Livny J."/>
            <person name="Vlamakis H."/>
            <person name="Clish C."/>
            <person name="Bullock K."/>
            <person name="Deik A."/>
            <person name="Scott J."/>
            <person name="Pierce K.A."/>
            <person name="Xavier R.J."/>
            <person name="Alm E.J."/>
        </authorList>
    </citation>
    <scope>NUCLEOTIDE SEQUENCE</scope>
    <source>
        <strain evidence="2">BIOML-A12</strain>
    </source>
</reference>
<name>A0AB36BCE6_CLOIN</name>
<keyword evidence="1" id="KW-1133">Transmembrane helix</keyword>